<accession>A0ABW7LQ27</accession>
<dbReference type="PROSITE" id="PS50893">
    <property type="entry name" value="ABC_TRANSPORTER_2"/>
    <property type="match status" value="2"/>
</dbReference>
<comment type="caution">
    <text evidence="6">The sequence shown here is derived from an EMBL/GenBank/DDBJ whole genome shotgun (WGS) entry which is preliminary data.</text>
</comment>
<dbReference type="Gene3D" id="3.40.50.300">
    <property type="entry name" value="P-loop containing nucleotide triphosphate hydrolases"/>
    <property type="match status" value="2"/>
</dbReference>
<name>A0ABW7LQ27_9RHOB</name>
<dbReference type="Pfam" id="PF00005">
    <property type="entry name" value="ABC_tran"/>
    <property type="match status" value="2"/>
</dbReference>
<keyword evidence="7" id="KW-1185">Reference proteome</keyword>
<dbReference type="InterPro" id="IPR027417">
    <property type="entry name" value="P-loop_NTPase"/>
</dbReference>
<evidence type="ECO:0000256" key="2">
    <source>
        <dbReference type="ARBA" id="ARBA00022741"/>
    </source>
</evidence>
<feature type="domain" description="ABC transporter" evidence="5">
    <location>
        <begin position="337"/>
        <end position="535"/>
    </location>
</feature>
<dbReference type="InterPro" id="IPR017871">
    <property type="entry name" value="ABC_transporter-like_CS"/>
</dbReference>
<dbReference type="InterPro" id="IPR003439">
    <property type="entry name" value="ABC_transporter-like_ATP-bd"/>
</dbReference>
<gene>
    <name evidence="6" type="ORF">ACHFJ0_12040</name>
</gene>
<keyword evidence="2" id="KW-0547">Nucleotide-binding</keyword>
<dbReference type="CDD" id="cd03221">
    <property type="entry name" value="ABCF_EF-3"/>
    <property type="match status" value="1"/>
</dbReference>
<reference evidence="6 7" key="1">
    <citation type="submission" date="2024-10" db="EMBL/GenBank/DDBJ databases">
        <title>Paracoccus drimophilus sp. nov., a novel bacterium from corn roots in Hunan.</title>
        <authorList>
            <person name="Li X."/>
        </authorList>
    </citation>
    <scope>NUCLEOTIDE SEQUENCE [LARGE SCALE GENOMIC DNA]</scope>
    <source>
        <strain evidence="6 7">NGMCC 1.201697</strain>
    </source>
</reference>
<dbReference type="EMBL" id="JBIMPR010000008">
    <property type="protein sequence ID" value="MFH5774972.1"/>
    <property type="molecule type" value="Genomic_DNA"/>
</dbReference>
<dbReference type="SUPFAM" id="SSF52540">
    <property type="entry name" value="P-loop containing nucleoside triphosphate hydrolases"/>
    <property type="match status" value="2"/>
</dbReference>
<evidence type="ECO:0000256" key="1">
    <source>
        <dbReference type="ARBA" id="ARBA00022737"/>
    </source>
</evidence>
<dbReference type="RefSeq" id="WP_395134098.1">
    <property type="nucleotide sequence ID" value="NZ_JBIMPR010000008.1"/>
</dbReference>
<evidence type="ECO:0000259" key="5">
    <source>
        <dbReference type="PROSITE" id="PS50893"/>
    </source>
</evidence>
<feature type="domain" description="ABC transporter" evidence="5">
    <location>
        <begin position="5"/>
        <end position="235"/>
    </location>
</feature>
<keyword evidence="1" id="KW-0677">Repeat</keyword>
<evidence type="ECO:0000313" key="7">
    <source>
        <dbReference type="Proteomes" id="UP001609376"/>
    </source>
</evidence>
<evidence type="ECO:0000313" key="6">
    <source>
        <dbReference type="EMBL" id="MFH5774972.1"/>
    </source>
</evidence>
<organism evidence="6 7">
    <name type="scientific">Paracoccus broussonetiae subsp. drimophilus</name>
    <dbReference type="NCBI Taxonomy" id="3373869"/>
    <lineage>
        <taxon>Bacteria</taxon>
        <taxon>Pseudomonadati</taxon>
        <taxon>Pseudomonadota</taxon>
        <taxon>Alphaproteobacteria</taxon>
        <taxon>Rhodobacterales</taxon>
        <taxon>Paracoccaceae</taxon>
        <taxon>Paracoccus</taxon>
        <taxon>Paracoccus broussonetiae</taxon>
    </lineage>
</organism>
<dbReference type="InterPro" id="IPR003593">
    <property type="entry name" value="AAA+_ATPase"/>
</dbReference>
<feature type="region of interest" description="Disordered" evidence="4">
    <location>
        <begin position="247"/>
        <end position="275"/>
    </location>
</feature>
<dbReference type="SMART" id="SM00382">
    <property type="entry name" value="AAA"/>
    <property type="match status" value="2"/>
</dbReference>
<keyword evidence="3 6" id="KW-0067">ATP-binding</keyword>
<evidence type="ECO:0000256" key="3">
    <source>
        <dbReference type="ARBA" id="ARBA00022840"/>
    </source>
</evidence>
<dbReference type="PANTHER" id="PTHR19211">
    <property type="entry name" value="ATP-BINDING TRANSPORT PROTEIN-RELATED"/>
    <property type="match status" value="1"/>
</dbReference>
<evidence type="ECO:0000256" key="4">
    <source>
        <dbReference type="SAM" id="MobiDB-lite"/>
    </source>
</evidence>
<protein>
    <submittedName>
        <fullName evidence="6">ABC-F family ATP-binding cassette domain-containing protein</fullName>
    </submittedName>
</protein>
<dbReference type="PANTHER" id="PTHR19211:SF6">
    <property type="entry name" value="BLL7188 PROTEIN"/>
    <property type="match status" value="1"/>
</dbReference>
<sequence>MPAFVSLSALSWSKPDGTPLFTDLDLIFGPERTGVIGRNGTGKTTLLRLISGELRPASGQVQASGSVAMMRQDAMGHPRDTIADLFGASAQLDLIDRAEAGRAAPDELVHADWTLPARIEAALLRCGLSVPPSTPLASLSGGQRSRAALAALIHAEPDFLLLDEPTNNLDRAGRDRVLDLVRGWRRGMIVVSHDRELLEEMDAIVELTSLGATRYGGNYSVFRSRKDSELNAAQQDLVHAEKARAEAQRRARQAAERKARKDGAGHRARARGDQPKILLDAAKGRAEASGGAGTRLREARQVAAEEALSTARARIEVLNPLDMDIPSTGLPSGKPVLRLENVSGGYDTGQPVIRDLSLALTGPERIVISGPNGSGKSTLLRLITGELAPEQGRIDLAVPFAVLDQHLGLLDPDRTLRENFQVLNPRENAHMAHAALARFGFRAADALRLTSTLSGGERLRAGLACALGATPPPMLLILDEPTNHLDLDGIAALEAALESYDGAILAVSHDAGFLASLSADHVLDLAEAARPGFRA</sequence>
<dbReference type="InterPro" id="IPR050611">
    <property type="entry name" value="ABCF"/>
</dbReference>
<proteinExistence type="predicted"/>
<dbReference type="PROSITE" id="PS00211">
    <property type="entry name" value="ABC_TRANSPORTER_1"/>
    <property type="match status" value="1"/>
</dbReference>
<feature type="compositionally biased region" description="Basic and acidic residues" evidence="4">
    <location>
        <begin position="247"/>
        <end position="274"/>
    </location>
</feature>
<dbReference type="Proteomes" id="UP001609376">
    <property type="component" value="Unassembled WGS sequence"/>
</dbReference>
<dbReference type="GO" id="GO:0005524">
    <property type="term" value="F:ATP binding"/>
    <property type="evidence" value="ECO:0007669"/>
    <property type="project" value="UniProtKB-KW"/>
</dbReference>